<evidence type="ECO:0000256" key="2">
    <source>
        <dbReference type="ARBA" id="ARBA00010139"/>
    </source>
</evidence>
<proteinExistence type="inferred from homology"/>
<keyword evidence="7" id="KW-0503">Monooxygenase</keyword>
<dbReference type="Proteomes" id="UP000466445">
    <property type="component" value="Chromosome"/>
</dbReference>
<keyword evidence="5" id="KW-0521">NADP</keyword>
<dbReference type="PANTHER" id="PTHR43098">
    <property type="entry name" value="L-ORNITHINE N(5)-MONOOXYGENASE-RELATED"/>
    <property type="match status" value="1"/>
</dbReference>
<evidence type="ECO:0000313" key="9">
    <source>
        <dbReference type="Proteomes" id="UP000466445"/>
    </source>
</evidence>
<gene>
    <name evidence="8" type="ORF">MSAR_44740</name>
</gene>
<evidence type="ECO:0000256" key="4">
    <source>
        <dbReference type="ARBA" id="ARBA00022827"/>
    </source>
</evidence>
<name>A0A7I7SX22_9MYCO</name>
<evidence type="ECO:0000313" key="8">
    <source>
        <dbReference type="EMBL" id="BBY61338.1"/>
    </source>
</evidence>
<evidence type="ECO:0008006" key="10">
    <source>
        <dbReference type="Google" id="ProtNLM"/>
    </source>
</evidence>
<dbReference type="InterPro" id="IPR050775">
    <property type="entry name" value="FAD-binding_Monooxygenases"/>
</dbReference>
<evidence type="ECO:0000256" key="7">
    <source>
        <dbReference type="ARBA" id="ARBA00023033"/>
    </source>
</evidence>
<dbReference type="AlphaFoldDB" id="A0A7I7SX22"/>
<keyword evidence="6" id="KW-0560">Oxidoreductase</keyword>
<dbReference type="GO" id="GO:0016709">
    <property type="term" value="F:oxidoreductase activity, acting on paired donors, with incorporation or reduction of molecular oxygen, NAD(P)H as one donor, and incorporation of one atom of oxygen"/>
    <property type="evidence" value="ECO:0007669"/>
    <property type="project" value="UniProtKB-ARBA"/>
</dbReference>
<dbReference type="SUPFAM" id="SSF51905">
    <property type="entry name" value="FAD/NAD(P)-binding domain"/>
    <property type="match status" value="1"/>
</dbReference>
<keyword evidence="3" id="KW-0285">Flavoprotein</keyword>
<reference evidence="8 9" key="1">
    <citation type="journal article" date="2019" name="Emerg. Microbes Infect.">
        <title>Comprehensive subspecies identification of 175 nontuberculous mycobacteria species based on 7547 genomic profiles.</title>
        <authorList>
            <person name="Matsumoto Y."/>
            <person name="Kinjo T."/>
            <person name="Motooka D."/>
            <person name="Nabeya D."/>
            <person name="Jung N."/>
            <person name="Uechi K."/>
            <person name="Horii T."/>
            <person name="Iida T."/>
            <person name="Fujita J."/>
            <person name="Nakamura S."/>
        </authorList>
    </citation>
    <scope>NUCLEOTIDE SEQUENCE [LARGE SCALE GENOMIC DNA]</scope>
    <source>
        <strain evidence="8 9">JCM 30395</strain>
    </source>
</reference>
<dbReference type="PANTHER" id="PTHR43098:SF3">
    <property type="entry name" value="L-ORNITHINE N(5)-MONOOXYGENASE-RELATED"/>
    <property type="match status" value="1"/>
</dbReference>
<evidence type="ECO:0000256" key="6">
    <source>
        <dbReference type="ARBA" id="ARBA00023002"/>
    </source>
</evidence>
<evidence type="ECO:0000256" key="5">
    <source>
        <dbReference type="ARBA" id="ARBA00022857"/>
    </source>
</evidence>
<sequence length="164" mass="18127">MPGRALDPPENHQPDRKHLCHRAFTDQSPSSRACTVSRTYGPGHELRASAEHCVEKYGLRSRIRFSARVTGAVFDAAHNAWRVELESGDQLNARYLINASGVLTIPKLPEIDGADSFGGFTMHTARWDRTQKLAGSRSHGPLAERCECPATWPCSDSSARPTWS</sequence>
<organism evidence="8 9">
    <name type="scientific">Mycolicibacterium sarraceniae</name>
    <dbReference type="NCBI Taxonomy" id="1534348"/>
    <lineage>
        <taxon>Bacteria</taxon>
        <taxon>Bacillati</taxon>
        <taxon>Actinomycetota</taxon>
        <taxon>Actinomycetes</taxon>
        <taxon>Mycobacteriales</taxon>
        <taxon>Mycobacteriaceae</taxon>
        <taxon>Mycolicibacterium</taxon>
    </lineage>
</organism>
<evidence type="ECO:0000256" key="3">
    <source>
        <dbReference type="ARBA" id="ARBA00022630"/>
    </source>
</evidence>
<protein>
    <recommendedName>
        <fullName evidence="10">Monooxygenase</fullName>
    </recommendedName>
</protein>
<dbReference type="KEGG" id="msar:MSAR_44740"/>
<comment type="similarity">
    <text evidence="2">Belongs to the FAD-binding monooxygenase family.</text>
</comment>
<dbReference type="InterPro" id="IPR036188">
    <property type="entry name" value="FAD/NAD-bd_sf"/>
</dbReference>
<dbReference type="Gene3D" id="3.50.50.60">
    <property type="entry name" value="FAD/NAD(P)-binding domain"/>
    <property type="match status" value="1"/>
</dbReference>
<dbReference type="EMBL" id="AP022595">
    <property type="protein sequence ID" value="BBY61338.1"/>
    <property type="molecule type" value="Genomic_DNA"/>
</dbReference>
<keyword evidence="4" id="KW-0274">FAD</keyword>
<accession>A0A7I7SX22</accession>
<keyword evidence="9" id="KW-1185">Reference proteome</keyword>
<evidence type="ECO:0000256" key="1">
    <source>
        <dbReference type="ARBA" id="ARBA00001974"/>
    </source>
</evidence>
<comment type="cofactor">
    <cofactor evidence="1">
        <name>FAD</name>
        <dbReference type="ChEBI" id="CHEBI:57692"/>
    </cofactor>
</comment>